<dbReference type="PROSITE" id="PS50112">
    <property type="entry name" value="PAS"/>
    <property type="match status" value="1"/>
</dbReference>
<dbReference type="GO" id="GO:0005886">
    <property type="term" value="C:plasma membrane"/>
    <property type="evidence" value="ECO:0007669"/>
    <property type="project" value="TreeGrafter"/>
</dbReference>
<dbReference type="PANTHER" id="PTHR45138:SF9">
    <property type="entry name" value="DIGUANYLATE CYCLASE DGCM-RELATED"/>
    <property type="match status" value="1"/>
</dbReference>
<dbReference type="NCBIfam" id="TIGR00254">
    <property type="entry name" value="GGDEF"/>
    <property type="match status" value="1"/>
</dbReference>
<comment type="cofactor">
    <cofactor evidence="1">
        <name>Mg(2+)</name>
        <dbReference type="ChEBI" id="CHEBI:18420"/>
    </cofactor>
</comment>
<dbReference type="EMBL" id="CP013926">
    <property type="protein sequence ID" value="AMJ74992.1"/>
    <property type="molecule type" value="Genomic_DNA"/>
</dbReference>
<dbReference type="InterPro" id="IPR035965">
    <property type="entry name" value="PAS-like_dom_sf"/>
</dbReference>
<dbReference type="GO" id="GO:1902201">
    <property type="term" value="P:negative regulation of bacterial-type flagellum-dependent cell motility"/>
    <property type="evidence" value="ECO:0007669"/>
    <property type="project" value="TreeGrafter"/>
</dbReference>
<dbReference type="EC" id="2.7.7.65" evidence="2"/>
<dbReference type="InterPro" id="IPR000160">
    <property type="entry name" value="GGDEF_dom"/>
</dbReference>
<evidence type="ECO:0000256" key="1">
    <source>
        <dbReference type="ARBA" id="ARBA00001946"/>
    </source>
</evidence>
<evidence type="ECO:0000259" key="4">
    <source>
        <dbReference type="PROSITE" id="PS50112"/>
    </source>
</evidence>
<reference evidence="6 8" key="1">
    <citation type="submission" date="2015-12" db="EMBL/GenBank/DDBJ databases">
        <title>Intraspecies pangenome expansion in the marine bacterium Alteromonas.</title>
        <authorList>
            <person name="Lopez-Perez M."/>
            <person name="Rodriguez-Valera F."/>
        </authorList>
    </citation>
    <scope>NUCLEOTIDE SEQUENCE [LARGE SCALE GENOMIC DNA]</scope>
    <source>
        <strain evidence="6 8">LMG 21861</strain>
    </source>
</reference>
<comment type="catalytic activity">
    <reaction evidence="3">
        <text>2 GTP = 3',3'-c-di-GMP + 2 diphosphate</text>
        <dbReference type="Rhea" id="RHEA:24898"/>
        <dbReference type="ChEBI" id="CHEBI:33019"/>
        <dbReference type="ChEBI" id="CHEBI:37565"/>
        <dbReference type="ChEBI" id="CHEBI:58805"/>
        <dbReference type="EC" id="2.7.7.65"/>
    </reaction>
</comment>
<reference evidence="7" key="2">
    <citation type="submission" date="2023-07" db="EMBL/GenBank/DDBJ databases">
        <title>Genome content predicts the carbon catabolic preferences of heterotrophic bacteria.</title>
        <authorList>
            <person name="Gralka M."/>
        </authorList>
    </citation>
    <scope>NUCLEOTIDE SEQUENCE</scope>
    <source>
        <strain evidence="7">F2M12</strain>
    </source>
</reference>
<dbReference type="GO" id="GO:0052621">
    <property type="term" value="F:diguanylate cyclase activity"/>
    <property type="evidence" value="ECO:0007669"/>
    <property type="project" value="UniProtKB-EC"/>
</dbReference>
<dbReference type="Gene3D" id="3.30.70.270">
    <property type="match status" value="1"/>
</dbReference>
<name>A0AAW7Z583_9ALTE</name>
<dbReference type="InterPro" id="IPR029787">
    <property type="entry name" value="Nucleotide_cyclase"/>
</dbReference>
<dbReference type="GO" id="GO:0043709">
    <property type="term" value="P:cell adhesion involved in single-species biofilm formation"/>
    <property type="evidence" value="ECO:0007669"/>
    <property type="project" value="TreeGrafter"/>
</dbReference>
<dbReference type="Pfam" id="PF24820">
    <property type="entry name" value="Diguanyl_cycl_sensor"/>
    <property type="match status" value="1"/>
</dbReference>
<dbReference type="Pfam" id="PF00990">
    <property type="entry name" value="GGDEF"/>
    <property type="match status" value="1"/>
</dbReference>
<dbReference type="InterPro" id="IPR059127">
    <property type="entry name" value="Diguanyl_cycl_sensor_dom"/>
</dbReference>
<proteinExistence type="predicted"/>
<dbReference type="FunFam" id="3.30.70.270:FF:000001">
    <property type="entry name" value="Diguanylate cyclase domain protein"/>
    <property type="match status" value="1"/>
</dbReference>
<dbReference type="Proteomes" id="UP001170717">
    <property type="component" value="Unassembled WGS sequence"/>
</dbReference>
<dbReference type="NCBIfam" id="TIGR00229">
    <property type="entry name" value="sensory_box"/>
    <property type="match status" value="1"/>
</dbReference>
<dbReference type="PANTHER" id="PTHR45138">
    <property type="entry name" value="REGULATORY COMPONENTS OF SENSORY TRANSDUCTION SYSTEM"/>
    <property type="match status" value="1"/>
</dbReference>
<evidence type="ECO:0000313" key="9">
    <source>
        <dbReference type="Proteomes" id="UP001170717"/>
    </source>
</evidence>
<feature type="domain" description="GGDEF" evidence="5">
    <location>
        <begin position="187"/>
        <end position="322"/>
    </location>
</feature>
<dbReference type="AlphaFoldDB" id="A0AAW7Z583"/>
<dbReference type="CDD" id="cd00130">
    <property type="entry name" value="PAS"/>
    <property type="match status" value="1"/>
</dbReference>
<evidence type="ECO:0000313" key="8">
    <source>
        <dbReference type="Proteomes" id="UP000056750"/>
    </source>
</evidence>
<accession>A0AAW7Z583</accession>
<evidence type="ECO:0000256" key="3">
    <source>
        <dbReference type="ARBA" id="ARBA00034247"/>
    </source>
</evidence>
<dbReference type="KEGG" id="asq:AVL57_14060"/>
<dbReference type="SMART" id="SM00267">
    <property type="entry name" value="GGDEF"/>
    <property type="match status" value="1"/>
</dbReference>
<evidence type="ECO:0000259" key="5">
    <source>
        <dbReference type="PROSITE" id="PS50887"/>
    </source>
</evidence>
<evidence type="ECO:0000313" key="6">
    <source>
        <dbReference type="EMBL" id="AMJ74992.1"/>
    </source>
</evidence>
<dbReference type="SMART" id="SM00091">
    <property type="entry name" value="PAS"/>
    <property type="match status" value="1"/>
</dbReference>
<evidence type="ECO:0000313" key="7">
    <source>
        <dbReference type="EMBL" id="MDO6577397.1"/>
    </source>
</evidence>
<dbReference type="EMBL" id="JAUOQI010000004">
    <property type="protein sequence ID" value="MDO6577397.1"/>
    <property type="molecule type" value="Genomic_DNA"/>
</dbReference>
<dbReference type="Gene3D" id="3.30.450.20">
    <property type="entry name" value="PAS domain"/>
    <property type="match status" value="1"/>
</dbReference>
<dbReference type="PROSITE" id="PS50887">
    <property type="entry name" value="GGDEF"/>
    <property type="match status" value="1"/>
</dbReference>
<dbReference type="Proteomes" id="UP000056750">
    <property type="component" value="Chromosome"/>
</dbReference>
<protein>
    <recommendedName>
        <fullName evidence="2">diguanylate cyclase</fullName>
        <ecNumber evidence="2">2.7.7.65</ecNumber>
    </recommendedName>
</protein>
<dbReference type="SUPFAM" id="SSF55073">
    <property type="entry name" value="Nucleotide cyclase"/>
    <property type="match status" value="1"/>
</dbReference>
<dbReference type="InterPro" id="IPR000014">
    <property type="entry name" value="PAS"/>
</dbReference>
<organism evidence="7 9">
    <name type="scientific">Alteromonas stellipolaris</name>
    <dbReference type="NCBI Taxonomy" id="233316"/>
    <lineage>
        <taxon>Bacteria</taxon>
        <taxon>Pseudomonadati</taxon>
        <taxon>Pseudomonadota</taxon>
        <taxon>Gammaproteobacteria</taxon>
        <taxon>Alteromonadales</taxon>
        <taxon>Alteromonadaceae</taxon>
        <taxon>Alteromonas/Salinimonas group</taxon>
        <taxon>Alteromonas</taxon>
    </lineage>
</organism>
<gene>
    <name evidence="6" type="ORF">AVL57_14060</name>
    <name evidence="7" type="ORF">Q4527_08325</name>
</gene>
<sequence>MFSTMLSKNSNKKPTEKLFNFYQDSSLSRMINFLNEAVVVIDANGTIEMLNSTSASLLGIEKDKLLGHNLLELVIDDTGKLQTYVIESLDAGQQGLISSPPMEVNLQADKGNKTQVCVEMSISTLPEAFSSANTLYLCILRDLTLHKAEYGSLLHKANTDYLTGLANRHRFAEYLDKQWDVCEQDDVPLSIIFIDIDHFKDFNDQYGHIAGDRCLKRIGETISLSLPNRDTLAARYGGEEFALVLPRCSAQTAQLLAIRIKRHISQLSTRQFALSQESELTVSMGVATQMENRYSSKEGLLNAADTLLYQAKSQGRDQICFL</sequence>
<dbReference type="SUPFAM" id="SSF55785">
    <property type="entry name" value="PYP-like sensor domain (PAS domain)"/>
    <property type="match status" value="1"/>
</dbReference>
<evidence type="ECO:0000256" key="2">
    <source>
        <dbReference type="ARBA" id="ARBA00012528"/>
    </source>
</evidence>
<dbReference type="RefSeq" id="WP_057790754.1">
    <property type="nucleotide sequence ID" value="NZ_CAXIBE010000123.1"/>
</dbReference>
<dbReference type="CDD" id="cd01949">
    <property type="entry name" value="GGDEF"/>
    <property type="match status" value="1"/>
</dbReference>
<keyword evidence="8" id="KW-1185">Reference proteome</keyword>
<dbReference type="InterPro" id="IPR043128">
    <property type="entry name" value="Rev_trsase/Diguanyl_cyclase"/>
</dbReference>
<feature type="domain" description="PAS" evidence="4">
    <location>
        <begin position="23"/>
        <end position="74"/>
    </location>
</feature>
<dbReference type="InterPro" id="IPR050469">
    <property type="entry name" value="Diguanylate_Cyclase"/>
</dbReference>